<evidence type="ECO:0000313" key="5">
    <source>
        <dbReference type="Proteomes" id="UP001152561"/>
    </source>
</evidence>
<dbReference type="Gene3D" id="3.90.180.10">
    <property type="entry name" value="Medium-chain alcohol dehydrogenases, catalytic domain"/>
    <property type="match status" value="1"/>
</dbReference>
<dbReference type="PANTHER" id="PTHR43205:SF64">
    <property type="entry name" value="ENOYL REDUCTASE (ER) DOMAIN-CONTAINING PROTEIN"/>
    <property type="match status" value="1"/>
</dbReference>
<keyword evidence="5" id="KW-1185">Reference proteome</keyword>
<feature type="domain" description="Oxidoreductase N-terminal" evidence="3">
    <location>
        <begin position="5"/>
        <end position="55"/>
    </location>
</feature>
<dbReference type="AlphaFoldDB" id="A0A9Q1N4U9"/>
<dbReference type="PANTHER" id="PTHR43205">
    <property type="entry name" value="PROSTAGLANDIN REDUCTASE"/>
    <property type="match status" value="1"/>
</dbReference>
<dbReference type="SUPFAM" id="SSF51735">
    <property type="entry name" value="NAD(P)-binding Rossmann-fold domains"/>
    <property type="match status" value="1"/>
</dbReference>
<gene>
    <name evidence="4" type="ORF">K7X08_010256</name>
</gene>
<accession>A0A9Q1N4U9</accession>
<dbReference type="OrthoDB" id="809632at2759"/>
<dbReference type="Gene3D" id="3.40.50.720">
    <property type="entry name" value="NAD(P)-binding Rossmann-like Domain"/>
    <property type="match status" value="1"/>
</dbReference>
<sequence>MRKLEGSYVESFTPGSPITGYGVAKVLESGNSNFEEGDLVWGMTGWEEYSIVTNATQTLFKIHDKDVSLFYYTGILGMPGLTAYVGFYEVCSPKKGETVFASAASGAVRQLVGQFAKMFGCYVVGSAGTKQKGEAAH</sequence>
<evidence type="ECO:0000259" key="3">
    <source>
        <dbReference type="Pfam" id="PF16884"/>
    </source>
</evidence>
<keyword evidence="2" id="KW-0472">Membrane</keyword>
<proteinExistence type="predicted"/>
<reference evidence="5" key="1">
    <citation type="journal article" date="2023" name="Proc. Natl. Acad. Sci. U.S.A.">
        <title>Genomic and structural basis for evolution of tropane alkaloid biosynthesis.</title>
        <authorList>
            <person name="Wanga Y.-J."/>
            <person name="Taina T."/>
            <person name="Yua J.-Y."/>
            <person name="Lia J."/>
            <person name="Xua B."/>
            <person name="Chenc J."/>
            <person name="D'Auriad J.C."/>
            <person name="Huanga J.-P."/>
            <person name="Huanga S.-X."/>
        </authorList>
    </citation>
    <scope>NUCLEOTIDE SEQUENCE [LARGE SCALE GENOMIC DNA]</scope>
    <source>
        <strain evidence="5">cv. KIB-2019</strain>
    </source>
</reference>
<feature type="transmembrane region" description="Helical" evidence="2">
    <location>
        <begin position="69"/>
        <end position="88"/>
    </location>
</feature>
<evidence type="ECO:0000256" key="2">
    <source>
        <dbReference type="SAM" id="Phobius"/>
    </source>
</evidence>
<dbReference type="InterPro" id="IPR011032">
    <property type="entry name" value="GroES-like_sf"/>
</dbReference>
<dbReference type="InterPro" id="IPR041694">
    <property type="entry name" value="ADH_N_2"/>
</dbReference>
<keyword evidence="2" id="KW-1133">Transmembrane helix</keyword>
<dbReference type="InterPro" id="IPR045010">
    <property type="entry name" value="MDR_fam"/>
</dbReference>
<keyword evidence="2" id="KW-0812">Transmembrane</keyword>
<keyword evidence="1" id="KW-0560">Oxidoreductase</keyword>
<dbReference type="SUPFAM" id="SSF50129">
    <property type="entry name" value="GroES-like"/>
    <property type="match status" value="1"/>
</dbReference>
<dbReference type="Pfam" id="PF16884">
    <property type="entry name" value="ADH_N_2"/>
    <property type="match status" value="1"/>
</dbReference>
<protein>
    <recommendedName>
        <fullName evidence="3">Oxidoreductase N-terminal domain-containing protein</fullName>
    </recommendedName>
</protein>
<name>A0A9Q1N4U9_9SOLA</name>
<evidence type="ECO:0000313" key="4">
    <source>
        <dbReference type="EMBL" id="KAJ8573745.1"/>
    </source>
</evidence>
<comment type="caution">
    <text evidence="4">The sequence shown here is derived from an EMBL/GenBank/DDBJ whole genome shotgun (WGS) entry which is preliminary data.</text>
</comment>
<evidence type="ECO:0000256" key="1">
    <source>
        <dbReference type="ARBA" id="ARBA00023002"/>
    </source>
</evidence>
<dbReference type="GO" id="GO:0032440">
    <property type="term" value="F:2-alkenal reductase [NAD(P)H] activity"/>
    <property type="evidence" value="ECO:0007669"/>
    <property type="project" value="TreeGrafter"/>
</dbReference>
<dbReference type="EMBL" id="JAJAGQ010000001">
    <property type="protein sequence ID" value="KAJ8573745.1"/>
    <property type="molecule type" value="Genomic_DNA"/>
</dbReference>
<dbReference type="InterPro" id="IPR036291">
    <property type="entry name" value="NAD(P)-bd_dom_sf"/>
</dbReference>
<dbReference type="Proteomes" id="UP001152561">
    <property type="component" value="Unassembled WGS sequence"/>
</dbReference>
<organism evidence="4 5">
    <name type="scientific">Anisodus acutangulus</name>
    <dbReference type="NCBI Taxonomy" id="402998"/>
    <lineage>
        <taxon>Eukaryota</taxon>
        <taxon>Viridiplantae</taxon>
        <taxon>Streptophyta</taxon>
        <taxon>Embryophyta</taxon>
        <taxon>Tracheophyta</taxon>
        <taxon>Spermatophyta</taxon>
        <taxon>Magnoliopsida</taxon>
        <taxon>eudicotyledons</taxon>
        <taxon>Gunneridae</taxon>
        <taxon>Pentapetalae</taxon>
        <taxon>asterids</taxon>
        <taxon>lamiids</taxon>
        <taxon>Solanales</taxon>
        <taxon>Solanaceae</taxon>
        <taxon>Solanoideae</taxon>
        <taxon>Hyoscyameae</taxon>
        <taxon>Anisodus</taxon>
    </lineage>
</organism>